<dbReference type="CDD" id="cd02869">
    <property type="entry name" value="PseudoU_synth_RluA_like"/>
    <property type="match status" value="1"/>
</dbReference>
<dbReference type="InterPro" id="IPR050188">
    <property type="entry name" value="RluA_PseudoU_synthase"/>
</dbReference>
<protein>
    <submittedName>
        <fullName evidence="5">Pseudouridine synthase RsuA/RluA-like domain-containing protein</fullName>
    </submittedName>
</protein>
<dbReference type="Gene3D" id="3.80.10.10">
    <property type="entry name" value="Ribonuclease Inhibitor"/>
    <property type="match status" value="1"/>
</dbReference>
<accession>A0A9P1CF69</accession>
<dbReference type="GO" id="GO:0003723">
    <property type="term" value="F:RNA binding"/>
    <property type="evidence" value="ECO:0007669"/>
    <property type="project" value="InterPro"/>
</dbReference>
<dbReference type="Gene3D" id="3.30.2350.10">
    <property type="entry name" value="Pseudouridine synthase"/>
    <property type="match status" value="1"/>
</dbReference>
<gene>
    <name evidence="3" type="ORF">C1SCF055_LOCUS17514</name>
</gene>
<dbReference type="EMBL" id="CAMXCT010001488">
    <property type="protein sequence ID" value="CAI3990534.1"/>
    <property type="molecule type" value="Genomic_DNA"/>
</dbReference>
<evidence type="ECO:0000313" key="6">
    <source>
        <dbReference type="Proteomes" id="UP001152797"/>
    </source>
</evidence>
<keyword evidence="6" id="KW-1185">Reference proteome</keyword>
<evidence type="ECO:0000259" key="2">
    <source>
        <dbReference type="Pfam" id="PF00849"/>
    </source>
</evidence>
<name>A0A9P1CF69_9DINO</name>
<dbReference type="SUPFAM" id="SSF52047">
    <property type="entry name" value="RNI-like"/>
    <property type="match status" value="1"/>
</dbReference>
<evidence type="ECO:0000313" key="5">
    <source>
        <dbReference type="EMBL" id="CAL4777846.1"/>
    </source>
</evidence>
<dbReference type="PANTHER" id="PTHR21600:SF44">
    <property type="entry name" value="RIBOSOMAL LARGE SUBUNIT PSEUDOURIDINE SYNTHASE D"/>
    <property type="match status" value="1"/>
</dbReference>
<dbReference type="PANTHER" id="PTHR21600">
    <property type="entry name" value="MITOCHONDRIAL RNA PSEUDOURIDINE SYNTHASE"/>
    <property type="match status" value="1"/>
</dbReference>
<sequence length="580" mass="67830">MACRWEEASNEWIDSLKFVEDTGYGRDRSGVWPTWTVRAERRRITDEKLQRIVRHVVPQVRDLPPCLVELNLANNDIRDAGVSQMCDALRHANVQLHILRLQRNRIQCQGAEALSRFVSRSRVPLEELHLSHNLISFTEALQLIRSACRREDYAMKRKPLWLRLERQQVRWTDFERSEELQMERVREIVTNMTDELLHNAPPDLEVNGPLLCLVRRTGRCSARYCEHQHKSGPFVHLPYLWQQGSRYISGPDVNTRPEDVPLPPALCVPVVAALRRPRPWQKSAPQVIFENEEMQVINKPPYWNCRWTRSVEDRKEDREWITHDRRSWEQIIGSNQPEYLDLYIARRFQDEMTLAWRDRPDDGAGFLHRLDCQTSGLMIRGKNPESFDALKKQFFMQKVKKGYLCLAHGQIESDGPFRIDAKLSYSRENEETTVVATGGEHAETFVMPLAHAYWGHQTYTFCAVRIVSGRTHQIRKHLEYLGHPLVADRKYNPLGARDKEWCPRLFLHAYEVWINELGTEHRFVAPLALDLRVALQKLQVAENLCEPGRLREVPTTGLIDQVLTDELMDLKSSTQTFDYF</sequence>
<dbReference type="EMBL" id="CAMXCT030001488">
    <property type="protein sequence ID" value="CAL4777846.1"/>
    <property type="molecule type" value="Genomic_DNA"/>
</dbReference>
<reference evidence="3" key="1">
    <citation type="submission" date="2022-10" db="EMBL/GenBank/DDBJ databases">
        <authorList>
            <person name="Chen Y."/>
            <person name="Dougan E. K."/>
            <person name="Chan C."/>
            <person name="Rhodes N."/>
            <person name="Thang M."/>
        </authorList>
    </citation>
    <scope>NUCLEOTIDE SEQUENCE</scope>
</reference>
<evidence type="ECO:0000313" key="3">
    <source>
        <dbReference type="EMBL" id="CAI3990534.1"/>
    </source>
</evidence>
<dbReference type="InterPro" id="IPR020103">
    <property type="entry name" value="PsdUridine_synth_cat_dom_sf"/>
</dbReference>
<dbReference type="AlphaFoldDB" id="A0A9P1CF69"/>
<dbReference type="EMBL" id="CAMXCT020001488">
    <property type="protein sequence ID" value="CAL1143909.1"/>
    <property type="molecule type" value="Genomic_DNA"/>
</dbReference>
<comment type="similarity">
    <text evidence="1">Belongs to the pseudouridine synthase RluA family.</text>
</comment>
<proteinExistence type="inferred from homology"/>
<evidence type="ECO:0000256" key="1">
    <source>
        <dbReference type="ARBA" id="ARBA00010876"/>
    </source>
</evidence>
<dbReference type="GO" id="GO:0009982">
    <property type="term" value="F:pseudouridine synthase activity"/>
    <property type="evidence" value="ECO:0007669"/>
    <property type="project" value="InterPro"/>
</dbReference>
<dbReference type="InterPro" id="IPR001611">
    <property type="entry name" value="Leu-rich_rpt"/>
</dbReference>
<organism evidence="3">
    <name type="scientific">Cladocopium goreaui</name>
    <dbReference type="NCBI Taxonomy" id="2562237"/>
    <lineage>
        <taxon>Eukaryota</taxon>
        <taxon>Sar</taxon>
        <taxon>Alveolata</taxon>
        <taxon>Dinophyceae</taxon>
        <taxon>Suessiales</taxon>
        <taxon>Symbiodiniaceae</taxon>
        <taxon>Cladocopium</taxon>
    </lineage>
</organism>
<dbReference type="SMART" id="SM00368">
    <property type="entry name" value="LRR_RI"/>
    <property type="match status" value="2"/>
</dbReference>
<dbReference type="SUPFAM" id="SSF55120">
    <property type="entry name" value="Pseudouridine synthase"/>
    <property type="match status" value="1"/>
</dbReference>
<dbReference type="GO" id="GO:0000455">
    <property type="term" value="P:enzyme-directed rRNA pseudouridine synthesis"/>
    <property type="evidence" value="ECO:0007669"/>
    <property type="project" value="TreeGrafter"/>
</dbReference>
<dbReference type="OrthoDB" id="428658at2759"/>
<dbReference type="Pfam" id="PF00849">
    <property type="entry name" value="PseudoU_synth_2"/>
    <property type="match status" value="1"/>
</dbReference>
<dbReference type="Pfam" id="PF13516">
    <property type="entry name" value="LRR_6"/>
    <property type="match status" value="1"/>
</dbReference>
<comment type="caution">
    <text evidence="3">The sequence shown here is derived from an EMBL/GenBank/DDBJ whole genome shotgun (WGS) entry which is preliminary data.</text>
</comment>
<dbReference type="InterPro" id="IPR006145">
    <property type="entry name" value="PsdUridine_synth_RsuA/RluA"/>
</dbReference>
<dbReference type="Proteomes" id="UP001152797">
    <property type="component" value="Unassembled WGS sequence"/>
</dbReference>
<evidence type="ECO:0000313" key="4">
    <source>
        <dbReference type="EMBL" id="CAL1143909.1"/>
    </source>
</evidence>
<feature type="domain" description="Pseudouridine synthase RsuA/RluA-like" evidence="2">
    <location>
        <begin position="343"/>
        <end position="479"/>
    </location>
</feature>
<reference evidence="4" key="2">
    <citation type="submission" date="2024-04" db="EMBL/GenBank/DDBJ databases">
        <authorList>
            <person name="Chen Y."/>
            <person name="Shah S."/>
            <person name="Dougan E. K."/>
            <person name="Thang M."/>
            <person name="Chan C."/>
        </authorList>
    </citation>
    <scope>NUCLEOTIDE SEQUENCE [LARGE SCALE GENOMIC DNA]</scope>
</reference>
<dbReference type="InterPro" id="IPR032675">
    <property type="entry name" value="LRR_dom_sf"/>
</dbReference>